<dbReference type="RefSeq" id="WP_037440674.1">
    <property type="nucleotide sequence ID" value="NZ_JPEO01000003.1"/>
</dbReference>
<gene>
    <name evidence="1" type="ORF">HR45_05950</name>
</gene>
<reference evidence="1 2" key="1">
    <citation type="submission" date="2014-06" db="EMBL/GenBank/DDBJ databases">
        <title>Shewanella sp. YQH10.</title>
        <authorList>
            <person name="Liu Y."/>
            <person name="Zeng R."/>
        </authorList>
    </citation>
    <scope>NUCLEOTIDE SEQUENCE [LARGE SCALE GENOMIC DNA]</scope>
    <source>
        <strain evidence="1 2">YQH10</strain>
    </source>
</reference>
<proteinExistence type="predicted"/>
<dbReference type="AlphaFoldDB" id="A0A094K064"/>
<keyword evidence="2" id="KW-1185">Reference proteome</keyword>
<accession>A0A094K064</accession>
<dbReference type="Pfam" id="PF07445">
    <property type="entry name" value="PriC"/>
    <property type="match status" value="1"/>
</dbReference>
<dbReference type="OrthoDB" id="7061116at2"/>
<organism evidence="1 2">
    <name type="scientific">Shewanella mangrovi</name>
    <dbReference type="NCBI Taxonomy" id="1515746"/>
    <lineage>
        <taxon>Bacteria</taxon>
        <taxon>Pseudomonadati</taxon>
        <taxon>Pseudomonadota</taxon>
        <taxon>Gammaproteobacteria</taxon>
        <taxon>Alteromonadales</taxon>
        <taxon>Shewanellaceae</taxon>
        <taxon>Shewanella</taxon>
    </lineage>
</organism>
<evidence type="ECO:0000313" key="2">
    <source>
        <dbReference type="Proteomes" id="UP000029264"/>
    </source>
</evidence>
<comment type="caution">
    <text evidence="1">The sequence shown here is derived from an EMBL/GenBank/DDBJ whole genome shotgun (WGS) entry which is preliminary data.</text>
</comment>
<sequence length="218" mass="25430">MNTAQLIEKLKQQLKQLEQEVLQHDQAQSAKDLRLLEHLERFEQTLFHQSGGKLYPCIAQLETSLRQLEKQLAAGISPALLQASCERIADRFVALKRAISTTAIDLKAQQQNKNSKKVVYQRKMQQRHTDAGFGWIAAEVMRNSHQLYEELNKHLNWEKKIQFKIEQLQAQLDNCHITEKIAVQNDLLAMHKRLGKCRQAINYIEDRIQLFERPNKHS</sequence>
<dbReference type="STRING" id="1515746.HR45_05950"/>
<evidence type="ECO:0000313" key="1">
    <source>
        <dbReference type="EMBL" id="KFZ38051.1"/>
    </source>
</evidence>
<dbReference type="InterPro" id="IPR038338">
    <property type="entry name" value="PriC_sf"/>
</dbReference>
<dbReference type="Gene3D" id="1.20.1270.340">
    <property type="match status" value="1"/>
</dbReference>
<name>A0A094K064_9GAMM</name>
<dbReference type="Proteomes" id="UP000029264">
    <property type="component" value="Unassembled WGS sequence"/>
</dbReference>
<dbReference type="EMBL" id="JPEO01000003">
    <property type="protein sequence ID" value="KFZ38051.1"/>
    <property type="molecule type" value="Genomic_DNA"/>
</dbReference>
<protein>
    <submittedName>
        <fullName evidence="1">Prepilin peptidase</fullName>
    </submittedName>
</protein>
<dbReference type="InterPro" id="IPR010890">
    <property type="entry name" value="PriC"/>
</dbReference>
<dbReference type="eggNOG" id="COG3923">
    <property type="taxonomic scope" value="Bacteria"/>
</dbReference>